<protein>
    <recommendedName>
        <fullName evidence="11">Sodium-dependent phosphate transport protein 2B</fullName>
    </recommendedName>
</protein>
<dbReference type="Proteomes" id="UP000708208">
    <property type="component" value="Unassembled WGS sequence"/>
</dbReference>
<organism evidence="9 10">
    <name type="scientific">Allacma fusca</name>
    <dbReference type="NCBI Taxonomy" id="39272"/>
    <lineage>
        <taxon>Eukaryota</taxon>
        <taxon>Metazoa</taxon>
        <taxon>Ecdysozoa</taxon>
        <taxon>Arthropoda</taxon>
        <taxon>Hexapoda</taxon>
        <taxon>Collembola</taxon>
        <taxon>Symphypleona</taxon>
        <taxon>Sminthuridae</taxon>
        <taxon>Allacma</taxon>
    </lineage>
</organism>
<dbReference type="GO" id="GO:0005436">
    <property type="term" value="F:sodium:phosphate symporter activity"/>
    <property type="evidence" value="ECO:0007669"/>
    <property type="project" value="InterPro"/>
</dbReference>
<evidence type="ECO:0000256" key="2">
    <source>
        <dbReference type="ARBA" id="ARBA00005808"/>
    </source>
</evidence>
<feature type="transmembrane region" description="Helical" evidence="8">
    <location>
        <begin position="356"/>
        <end position="378"/>
    </location>
</feature>
<keyword evidence="3" id="KW-1003">Cell membrane</keyword>
<evidence type="ECO:0000313" key="9">
    <source>
        <dbReference type="EMBL" id="CAG7733910.1"/>
    </source>
</evidence>
<dbReference type="InterPro" id="IPR003841">
    <property type="entry name" value="Na/Pi_transpt"/>
</dbReference>
<feature type="transmembrane region" description="Helical" evidence="8">
    <location>
        <begin position="486"/>
        <end position="512"/>
    </location>
</feature>
<evidence type="ECO:0000313" key="10">
    <source>
        <dbReference type="Proteomes" id="UP000708208"/>
    </source>
</evidence>
<keyword evidence="6 8" id="KW-0472">Membrane</keyword>
<dbReference type="EMBL" id="CAJVCH010258756">
    <property type="protein sequence ID" value="CAG7733910.1"/>
    <property type="molecule type" value="Genomic_DNA"/>
</dbReference>
<dbReference type="AlphaFoldDB" id="A0A8J2P6M1"/>
<feature type="transmembrane region" description="Helical" evidence="8">
    <location>
        <begin position="650"/>
        <end position="672"/>
    </location>
</feature>
<sequence>METIPESETDSHSFSEYDFDDDTDTETENVEKHVRFEDELSSESESSDSSDSDQEQTPLTSSVTPSAQDSASISSPSENTSLKSADSLIIVPSVENKLLKKPNGHALSPYEPEYKLPQPKYMSGPIMRSLGNNERGIDVGPRNSISDGMYSVPPIEEVRNIAPSLEEIGYTSPPPEKNQMQGRDDDEEFYFLPLSTTSPPNISLTNATGVPIQVIKPEKTWKDRAMSILMIVGKTLGLLFLLYMFVCSLDLLSLGFRLIGGRTAGEIFRKSDILQNPVVGVMIGILTTVLVQSSSTSTSIIVGMVSAGFLQVQIAIPIIMGANIGTSITNTIVSFSQAGDREQFRLAFAGATILDMFNWIAVIVLLPLEVVSGFLYYLSDAIMKGLMPDKQSGGDFQLLSIITKPFVNLIVQLDRNVLECWSSPNCTQLENSSLIREYCNVNQLTIKVIESRSDGKGGVVTGESTILQNNTLKCDFIFAGTSLSDAAAGVIILIASLLVLCTCLILIVKLLSSVLQGQVANVIKRTLNADIPYVPWITGYLAILVGAVMTFLVQSSSVFTSAITPLIGLGVITVDRAYPLTLGSNIGTTTTALLASMAVEGKSFFPSMQIALCHLLFNITGILLFYPIPYLRFPIGMAKYLGKVTSKYRWFAILYMVVMFAVLPAIVISLSLGGPIPVIVFCSIIGILFATIALVTLIQRKRPSLLPERFRTWKWLPLPLRSLQPYDDFFTNINYCKKLKEKNVQRSYQKTNEGSKTGKETFKPQILSASPSTRHRYSYPQFADDEV</sequence>
<feature type="transmembrane region" description="Helical" evidence="8">
    <location>
        <begin position="608"/>
        <end position="629"/>
    </location>
</feature>
<evidence type="ECO:0000256" key="6">
    <source>
        <dbReference type="ARBA" id="ARBA00023136"/>
    </source>
</evidence>
<feature type="transmembrane region" description="Helical" evidence="8">
    <location>
        <begin position="533"/>
        <end position="553"/>
    </location>
</feature>
<proteinExistence type="inferred from homology"/>
<evidence type="ECO:0000256" key="3">
    <source>
        <dbReference type="ARBA" id="ARBA00022475"/>
    </source>
</evidence>
<feature type="region of interest" description="Disordered" evidence="7">
    <location>
        <begin position="747"/>
        <end position="776"/>
    </location>
</feature>
<feature type="compositionally biased region" description="Polar residues" evidence="7">
    <location>
        <begin position="55"/>
        <end position="64"/>
    </location>
</feature>
<dbReference type="PANTHER" id="PTHR10010:SF46">
    <property type="entry name" value="SODIUM-DEPENDENT PHOSPHATE TRANSPORT PROTEIN 2B"/>
    <property type="match status" value="1"/>
</dbReference>
<feature type="compositionally biased region" description="Low complexity" evidence="7">
    <location>
        <begin position="65"/>
        <end position="77"/>
    </location>
</feature>
<feature type="compositionally biased region" description="Acidic residues" evidence="7">
    <location>
        <begin position="17"/>
        <end position="28"/>
    </location>
</feature>
<comment type="subcellular location">
    <subcellularLocation>
        <location evidence="1">Apical cell membrane</location>
        <topology evidence="1">Multi-pass membrane protein</topology>
    </subcellularLocation>
</comment>
<dbReference type="NCBIfam" id="TIGR01013">
    <property type="entry name" value="2a58"/>
    <property type="match status" value="1"/>
</dbReference>
<feature type="region of interest" description="Disordered" evidence="7">
    <location>
        <begin position="1"/>
        <end position="86"/>
    </location>
</feature>
<feature type="transmembrane region" description="Helical" evidence="8">
    <location>
        <begin position="678"/>
        <end position="698"/>
    </location>
</feature>
<dbReference type="GO" id="GO:0044341">
    <property type="term" value="P:sodium-dependent phosphate transport"/>
    <property type="evidence" value="ECO:0007669"/>
    <property type="project" value="InterPro"/>
</dbReference>
<feature type="transmembrane region" description="Helical" evidence="8">
    <location>
        <begin position="314"/>
        <end position="335"/>
    </location>
</feature>
<evidence type="ECO:0000256" key="5">
    <source>
        <dbReference type="ARBA" id="ARBA00022989"/>
    </source>
</evidence>
<evidence type="ECO:0000256" key="1">
    <source>
        <dbReference type="ARBA" id="ARBA00004424"/>
    </source>
</evidence>
<dbReference type="PANTHER" id="PTHR10010">
    <property type="entry name" value="SOLUTE CARRIER FAMILY 34 SODIUM PHOSPHATE , MEMBER 2-RELATED"/>
    <property type="match status" value="1"/>
</dbReference>
<comment type="caution">
    <text evidence="9">The sequence shown here is derived from an EMBL/GenBank/DDBJ whole genome shotgun (WGS) entry which is preliminary data.</text>
</comment>
<accession>A0A8J2P6M1</accession>
<dbReference type="GO" id="GO:0016324">
    <property type="term" value="C:apical plasma membrane"/>
    <property type="evidence" value="ECO:0007669"/>
    <property type="project" value="UniProtKB-SubCell"/>
</dbReference>
<dbReference type="Pfam" id="PF02690">
    <property type="entry name" value="Na_Pi_cotrans"/>
    <property type="match status" value="2"/>
</dbReference>
<name>A0A8J2P6M1_9HEXA</name>
<feature type="compositionally biased region" description="Basic and acidic residues" evidence="7">
    <location>
        <begin position="29"/>
        <end position="38"/>
    </location>
</feature>
<keyword evidence="4 8" id="KW-0812">Transmembrane</keyword>
<evidence type="ECO:0000256" key="4">
    <source>
        <dbReference type="ARBA" id="ARBA00022692"/>
    </source>
</evidence>
<evidence type="ECO:0000256" key="8">
    <source>
        <dbReference type="SAM" id="Phobius"/>
    </source>
</evidence>
<gene>
    <name evidence="9" type="ORF">AFUS01_LOCUS22326</name>
</gene>
<evidence type="ECO:0008006" key="11">
    <source>
        <dbReference type="Google" id="ProtNLM"/>
    </source>
</evidence>
<keyword evidence="10" id="KW-1185">Reference proteome</keyword>
<dbReference type="OrthoDB" id="8194769at2759"/>
<dbReference type="NCBIfam" id="NF037997">
    <property type="entry name" value="Na_Pi_symport"/>
    <property type="match status" value="1"/>
</dbReference>
<comment type="similarity">
    <text evidence="2">Belongs to the SLC34A transporter family.</text>
</comment>
<evidence type="ECO:0000256" key="7">
    <source>
        <dbReference type="SAM" id="MobiDB-lite"/>
    </source>
</evidence>
<feature type="transmembrane region" description="Helical" evidence="8">
    <location>
        <begin position="273"/>
        <end position="294"/>
    </location>
</feature>
<feature type="transmembrane region" description="Helical" evidence="8">
    <location>
        <begin position="228"/>
        <end position="252"/>
    </location>
</feature>
<reference evidence="9" key="1">
    <citation type="submission" date="2021-06" db="EMBL/GenBank/DDBJ databases">
        <authorList>
            <person name="Hodson N. C."/>
            <person name="Mongue J. A."/>
            <person name="Jaron S. K."/>
        </authorList>
    </citation>
    <scope>NUCLEOTIDE SEQUENCE</scope>
</reference>
<keyword evidence="5 8" id="KW-1133">Transmembrane helix</keyword>
<feature type="compositionally biased region" description="Acidic residues" evidence="7">
    <location>
        <begin position="39"/>
        <end position="54"/>
    </location>
</feature>